<accession>A0A166RZG5</accession>
<sequence length="122" mass="13785">MNIANDAPHLMTFSRAFPYIERLTFKPGSHPSTLLQDINRILGIVSAHDGLLWPELHSIALSTPREHLDVPRLKSTILKLQAAGHPIRKLVLPQEVHPAMAEMGGTVELEDFYVDWPTPFDW</sequence>
<gene>
    <name evidence="1" type="ORF">FIBSPDRAFT_927262</name>
</gene>
<dbReference type="EMBL" id="KV417501">
    <property type="protein sequence ID" value="KZP28829.1"/>
    <property type="molecule type" value="Genomic_DNA"/>
</dbReference>
<name>A0A166RZG5_9AGAM</name>
<proteinExistence type="predicted"/>
<reference evidence="1 2" key="1">
    <citation type="journal article" date="2016" name="Mol. Biol. Evol.">
        <title>Comparative Genomics of Early-Diverging Mushroom-Forming Fungi Provides Insights into the Origins of Lignocellulose Decay Capabilities.</title>
        <authorList>
            <person name="Nagy L.G."/>
            <person name="Riley R."/>
            <person name="Tritt A."/>
            <person name="Adam C."/>
            <person name="Daum C."/>
            <person name="Floudas D."/>
            <person name="Sun H."/>
            <person name="Yadav J.S."/>
            <person name="Pangilinan J."/>
            <person name="Larsson K.H."/>
            <person name="Matsuura K."/>
            <person name="Barry K."/>
            <person name="Labutti K."/>
            <person name="Kuo R."/>
            <person name="Ohm R.A."/>
            <person name="Bhattacharya S.S."/>
            <person name="Shirouzu T."/>
            <person name="Yoshinaga Y."/>
            <person name="Martin F.M."/>
            <person name="Grigoriev I.V."/>
            <person name="Hibbett D.S."/>
        </authorList>
    </citation>
    <scope>NUCLEOTIDE SEQUENCE [LARGE SCALE GENOMIC DNA]</scope>
    <source>
        <strain evidence="1 2">CBS 109695</strain>
    </source>
</reference>
<protein>
    <submittedName>
        <fullName evidence="1">Uncharacterized protein</fullName>
    </submittedName>
</protein>
<organism evidence="1 2">
    <name type="scientific">Athelia psychrophila</name>
    <dbReference type="NCBI Taxonomy" id="1759441"/>
    <lineage>
        <taxon>Eukaryota</taxon>
        <taxon>Fungi</taxon>
        <taxon>Dikarya</taxon>
        <taxon>Basidiomycota</taxon>
        <taxon>Agaricomycotina</taxon>
        <taxon>Agaricomycetes</taxon>
        <taxon>Agaricomycetidae</taxon>
        <taxon>Atheliales</taxon>
        <taxon>Atheliaceae</taxon>
        <taxon>Athelia</taxon>
    </lineage>
</organism>
<dbReference type="AlphaFoldDB" id="A0A166RZG5"/>
<dbReference type="Proteomes" id="UP000076532">
    <property type="component" value="Unassembled WGS sequence"/>
</dbReference>
<dbReference type="OrthoDB" id="3203373at2759"/>
<keyword evidence="2" id="KW-1185">Reference proteome</keyword>
<evidence type="ECO:0000313" key="2">
    <source>
        <dbReference type="Proteomes" id="UP000076532"/>
    </source>
</evidence>
<evidence type="ECO:0000313" key="1">
    <source>
        <dbReference type="EMBL" id="KZP28829.1"/>
    </source>
</evidence>